<dbReference type="EMBL" id="BK015225">
    <property type="protein sequence ID" value="DAD96869.1"/>
    <property type="molecule type" value="Genomic_DNA"/>
</dbReference>
<sequence>MDSSIVIAIISFVGTCIGSIGGILATAKLTNYRLSQLEQKVNAHNNLITRTYELEKNMGIAFEQIKEEKADIEEIKRDIGNLSK</sequence>
<reference evidence="2" key="1">
    <citation type="journal article" date="2021" name="Proc. Natl. Acad. Sci. U.S.A.">
        <title>A Catalog of Tens of Thousands of Viruses from Human Metagenomes Reveals Hidden Associations with Chronic Diseases.</title>
        <authorList>
            <person name="Tisza M.J."/>
            <person name="Buck C.B."/>
        </authorList>
    </citation>
    <scope>NUCLEOTIDE SEQUENCE</scope>
    <source>
        <strain evidence="2">Ct5op20</strain>
    </source>
</reference>
<name>A0A8S5NPY1_9CAUD</name>
<keyword evidence="1" id="KW-1133">Transmembrane helix</keyword>
<evidence type="ECO:0000313" key="2">
    <source>
        <dbReference type="EMBL" id="DAD96869.1"/>
    </source>
</evidence>
<accession>A0A8S5NPY1</accession>
<proteinExistence type="predicted"/>
<evidence type="ECO:0000256" key="1">
    <source>
        <dbReference type="SAM" id="Phobius"/>
    </source>
</evidence>
<protein>
    <submittedName>
        <fullName evidence="2">Uncharacterized protein</fullName>
    </submittedName>
</protein>
<feature type="transmembrane region" description="Helical" evidence="1">
    <location>
        <begin position="6"/>
        <end position="27"/>
    </location>
</feature>
<organism evidence="2">
    <name type="scientific">Siphoviridae sp. ct5op20</name>
    <dbReference type="NCBI Taxonomy" id="2826295"/>
    <lineage>
        <taxon>Viruses</taxon>
        <taxon>Duplodnaviria</taxon>
        <taxon>Heunggongvirae</taxon>
        <taxon>Uroviricota</taxon>
        <taxon>Caudoviricetes</taxon>
    </lineage>
</organism>
<keyword evidence="1" id="KW-0472">Membrane</keyword>
<keyword evidence="1" id="KW-0812">Transmembrane</keyword>